<feature type="compositionally biased region" description="Basic and acidic residues" evidence="1">
    <location>
        <begin position="82"/>
        <end position="95"/>
    </location>
</feature>
<dbReference type="EMBL" id="CAEQ01001840">
    <property type="protein sequence ID" value="CCD15247.1"/>
    <property type="molecule type" value="Genomic_DNA"/>
</dbReference>
<proteinExistence type="predicted"/>
<reference evidence="3" key="1">
    <citation type="submission" date="2011-07" db="EMBL/GenBank/DDBJ databases">
        <title>Divergent evolution of antigenic variation in African trypanosomes.</title>
        <authorList>
            <person name="Jackson A.P."/>
            <person name="Berry A."/>
            <person name="Allison H.C."/>
            <person name="Burton P."/>
            <person name="Anderson J."/>
            <person name="Aslett M."/>
            <person name="Brown R."/>
            <person name="Corton N."/>
            <person name="Harris D."/>
            <person name="Hauser H."/>
            <person name="Gamble J."/>
            <person name="Gilderthorp R."/>
            <person name="McQuillan J."/>
            <person name="Quail M.A."/>
            <person name="Sanders M."/>
            <person name="Van Tonder A."/>
            <person name="Ginger M.L."/>
            <person name="Donelson J.E."/>
            <person name="Field M.C."/>
            <person name="Barry J.D."/>
            <person name="Berriman M."/>
            <person name="Hertz-Fowler C."/>
        </authorList>
    </citation>
    <scope>NUCLEOTIDE SEQUENCE [LARGE SCALE GENOMIC DNA]</scope>
    <source>
        <strain evidence="3">IL3000</strain>
    </source>
</reference>
<dbReference type="VEuPathDB" id="TriTrypDB:TcIL3000_0_57890"/>
<dbReference type="OMA" id="RCPFNIS"/>
<comment type="caution">
    <text evidence="2">The sequence shown here is derived from an EMBL/GenBank/DDBJ whole genome shotgun (WGS) entry which is preliminary data.</text>
</comment>
<feature type="region of interest" description="Disordered" evidence="1">
    <location>
        <begin position="80"/>
        <end position="115"/>
    </location>
</feature>
<organism evidence="2 3">
    <name type="scientific">Trypanosoma congolense (strain IL3000)</name>
    <dbReference type="NCBI Taxonomy" id="1068625"/>
    <lineage>
        <taxon>Eukaryota</taxon>
        <taxon>Discoba</taxon>
        <taxon>Euglenozoa</taxon>
        <taxon>Kinetoplastea</taxon>
        <taxon>Metakinetoplastina</taxon>
        <taxon>Trypanosomatida</taxon>
        <taxon>Trypanosomatidae</taxon>
        <taxon>Trypanosoma</taxon>
        <taxon>Nannomonas</taxon>
    </lineage>
</organism>
<protein>
    <submittedName>
        <fullName evidence="2">WGS project CAEQ00000000 data, annotated contig 2338</fullName>
    </submittedName>
</protein>
<evidence type="ECO:0000313" key="2">
    <source>
        <dbReference type="EMBL" id="CCD15247.1"/>
    </source>
</evidence>
<evidence type="ECO:0000256" key="1">
    <source>
        <dbReference type="SAM" id="MobiDB-lite"/>
    </source>
</evidence>
<feature type="compositionally biased region" description="Basic and acidic residues" evidence="1">
    <location>
        <begin position="197"/>
        <end position="209"/>
    </location>
</feature>
<gene>
    <name evidence="2" type="ORF">TCIL3000_0_57890</name>
</gene>
<reference evidence="2 3" key="2">
    <citation type="journal article" date="2012" name="Proc. Natl. Acad. Sci. U.S.A.">
        <title>Antigenic diversity is generated by distinct evolutionary mechanisms in African trypanosome species.</title>
        <authorList>
            <person name="Jackson A.P."/>
            <person name="Berry A."/>
            <person name="Aslett M."/>
            <person name="Allison H.C."/>
            <person name="Burton P."/>
            <person name="Vavrova-Anderson J."/>
            <person name="Brown R."/>
            <person name="Browne H."/>
            <person name="Corton N."/>
            <person name="Hauser H."/>
            <person name="Gamble J."/>
            <person name="Gilderthorp R."/>
            <person name="Marcello L."/>
            <person name="McQuillan J."/>
            <person name="Otto T.D."/>
            <person name="Quail M.A."/>
            <person name="Sanders M.J."/>
            <person name="van Tonder A."/>
            <person name="Ginger M.L."/>
            <person name="Field M.C."/>
            <person name="Barry J.D."/>
            <person name="Hertz-Fowler C."/>
            <person name="Berriman M."/>
        </authorList>
    </citation>
    <scope>NUCLEOTIDE SEQUENCE [LARGE SCALE GENOMIC DNA]</scope>
    <source>
        <strain evidence="2 3">IL3000</strain>
    </source>
</reference>
<sequence>MSRGVSKNGNIPNVQMRSSRGGYLCCPFTLNPSFSGAACGYTAPNVGSKRNRYGSDCGVDEDDSEGFTRPWVRAGVGARSLGAKERRQQQDEARRIYGPGSMSREEADESGATLAESAGTTAFGLTRWEQSALQKVLPRAEHRKGGRMHTSNKHSRASDEDEEKGESSAKLQKAFCQREVPCAARRSRAEPSSLSPHRADQRTGNKDVGCDGLRVSVRNDEILSKGTKPMNNLKMLDRAREAILSGNRRGGRNRR</sequence>
<dbReference type="Proteomes" id="UP000000702">
    <property type="component" value="Unassembled WGS sequence"/>
</dbReference>
<accession>F9WD96</accession>
<name>F9WD96_TRYCI</name>
<feature type="compositionally biased region" description="Basic residues" evidence="1">
    <location>
        <begin position="141"/>
        <end position="155"/>
    </location>
</feature>
<dbReference type="AlphaFoldDB" id="F9WD96"/>
<keyword evidence="3" id="KW-1185">Reference proteome</keyword>
<evidence type="ECO:0000313" key="3">
    <source>
        <dbReference type="Proteomes" id="UP000000702"/>
    </source>
</evidence>
<feature type="region of interest" description="Disordered" evidence="1">
    <location>
        <begin position="138"/>
        <end position="212"/>
    </location>
</feature>